<dbReference type="GO" id="GO:0005886">
    <property type="term" value="C:plasma membrane"/>
    <property type="evidence" value="ECO:0007669"/>
    <property type="project" value="UniProtKB-SubCell"/>
</dbReference>
<organism evidence="9 10">
    <name type="scientific">Roseisolibacter agri</name>
    <dbReference type="NCBI Taxonomy" id="2014610"/>
    <lineage>
        <taxon>Bacteria</taxon>
        <taxon>Pseudomonadati</taxon>
        <taxon>Gemmatimonadota</taxon>
        <taxon>Gemmatimonadia</taxon>
        <taxon>Gemmatimonadales</taxon>
        <taxon>Gemmatimonadaceae</taxon>
        <taxon>Roseisolibacter</taxon>
    </lineage>
</organism>
<feature type="binding site" evidence="7">
    <location>
        <position position="189"/>
    </location>
    <ligand>
        <name>Zn(2+)</name>
        <dbReference type="ChEBI" id="CHEBI:29105"/>
    </ligand>
</feature>
<evidence type="ECO:0000256" key="5">
    <source>
        <dbReference type="ARBA" id="ARBA00022989"/>
    </source>
</evidence>
<dbReference type="InterPro" id="IPR005744">
    <property type="entry name" value="Hy-lIII"/>
</dbReference>
<feature type="transmembrane region" description="Helical" evidence="8">
    <location>
        <begin position="46"/>
        <end position="68"/>
    </location>
</feature>
<evidence type="ECO:0000256" key="7">
    <source>
        <dbReference type="PIRSR" id="PIRSR604254-1"/>
    </source>
</evidence>
<dbReference type="PANTHER" id="PTHR20855:SF3">
    <property type="entry name" value="LD03007P"/>
    <property type="match status" value="1"/>
</dbReference>
<keyword evidence="4 8" id="KW-0812">Transmembrane</keyword>
<feature type="transmembrane region" description="Helical" evidence="8">
    <location>
        <begin position="80"/>
        <end position="98"/>
    </location>
</feature>
<proteinExistence type="inferred from homology"/>
<evidence type="ECO:0000313" key="10">
    <source>
        <dbReference type="Proteomes" id="UP001161325"/>
    </source>
</evidence>
<feature type="transmembrane region" description="Helical" evidence="8">
    <location>
        <begin position="190"/>
        <end position="212"/>
    </location>
</feature>
<accession>A0AA37Q181</accession>
<dbReference type="Pfam" id="PF03006">
    <property type="entry name" value="HlyIII"/>
    <property type="match status" value="1"/>
</dbReference>
<keyword evidence="10" id="KW-1185">Reference proteome</keyword>
<feature type="transmembrane region" description="Helical" evidence="8">
    <location>
        <begin position="104"/>
        <end position="125"/>
    </location>
</feature>
<protein>
    <submittedName>
        <fullName evidence="9">Hemolysin III</fullName>
    </submittedName>
</protein>
<dbReference type="RefSeq" id="WP_284348951.1">
    <property type="nucleotide sequence ID" value="NZ_BRXS01000002.1"/>
</dbReference>
<evidence type="ECO:0000256" key="1">
    <source>
        <dbReference type="ARBA" id="ARBA00004651"/>
    </source>
</evidence>
<comment type="similarity">
    <text evidence="2">Belongs to the UPF0073 (Hly-III) family.</text>
</comment>
<keyword evidence="5 8" id="KW-1133">Transmembrane helix</keyword>
<sequence length="216" mass="23229">MTGRAQSGAEEVANAITHGLGLLASAIAVPVLLVRTIPYTDTALDVGMAVFGATLFLMYLTSTLYHAVPHPRAKHLLRTLDHSAIYCLIAGTYTPFLLGALRGAWGWSLLVVIWVLAVLGVTAKWTVGFRFPRLSTAVYLAMGWLILVATVPLVRHVSPSGLAWLVAGGLCYTCGVAFHATDQRLRFGHAVWHLFVAGGSACHYFAVLWHAAPRPA</sequence>
<dbReference type="NCBIfam" id="TIGR01065">
    <property type="entry name" value="hlyIII"/>
    <property type="match status" value="1"/>
</dbReference>
<feature type="binding site" evidence="7">
    <location>
        <position position="193"/>
    </location>
    <ligand>
        <name>Zn(2+)</name>
        <dbReference type="ChEBI" id="CHEBI:29105"/>
    </ligand>
</feature>
<gene>
    <name evidence="9" type="primary">hly3</name>
    <name evidence="9" type="ORF">rosag_10170</name>
</gene>
<dbReference type="GO" id="GO:0046872">
    <property type="term" value="F:metal ion binding"/>
    <property type="evidence" value="ECO:0007669"/>
    <property type="project" value="UniProtKB-KW"/>
</dbReference>
<keyword evidence="7" id="KW-0862">Zinc</keyword>
<reference evidence="9" key="1">
    <citation type="submission" date="2022-08" db="EMBL/GenBank/DDBJ databases">
        <title>Draft genome sequencing of Roseisolibacter agri AW1220.</title>
        <authorList>
            <person name="Tobiishi Y."/>
            <person name="Tonouchi A."/>
        </authorList>
    </citation>
    <scope>NUCLEOTIDE SEQUENCE</scope>
    <source>
        <strain evidence="9">AW1220</strain>
    </source>
</reference>
<evidence type="ECO:0000256" key="6">
    <source>
        <dbReference type="ARBA" id="ARBA00023136"/>
    </source>
</evidence>
<comment type="caution">
    <text evidence="9">The sequence shown here is derived from an EMBL/GenBank/DDBJ whole genome shotgun (WGS) entry which is preliminary data.</text>
</comment>
<evidence type="ECO:0000313" key="9">
    <source>
        <dbReference type="EMBL" id="GLC24504.1"/>
    </source>
</evidence>
<comment type="subcellular location">
    <subcellularLocation>
        <location evidence="1">Cell membrane</location>
        <topology evidence="1">Multi-pass membrane protein</topology>
    </subcellularLocation>
</comment>
<evidence type="ECO:0000256" key="3">
    <source>
        <dbReference type="ARBA" id="ARBA00022475"/>
    </source>
</evidence>
<dbReference type="AlphaFoldDB" id="A0AA37Q181"/>
<keyword evidence="3" id="KW-1003">Cell membrane</keyword>
<feature type="binding site" evidence="7">
    <location>
        <position position="66"/>
    </location>
    <ligand>
        <name>Zn(2+)</name>
        <dbReference type="ChEBI" id="CHEBI:29105"/>
    </ligand>
</feature>
<evidence type="ECO:0000256" key="4">
    <source>
        <dbReference type="ARBA" id="ARBA00022692"/>
    </source>
</evidence>
<dbReference type="EMBL" id="BRXS01000002">
    <property type="protein sequence ID" value="GLC24504.1"/>
    <property type="molecule type" value="Genomic_DNA"/>
</dbReference>
<dbReference type="PANTHER" id="PTHR20855">
    <property type="entry name" value="ADIPOR/PROGESTIN RECEPTOR-RELATED"/>
    <property type="match status" value="1"/>
</dbReference>
<feature type="transmembrane region" description="Helical" evidence="8">
    <location>
        <begin position="12"/>
        <end position="34"/>
    </location>
</feature>
<keyword evidence="6 8" id="KW-0472">Membrane</keyword>
<dbReference type="GO" id="GO:0140911">
    <property type="term" value="F:pore-forming activity"/>
    <property type="evidence" value="ECO:0007669"/>
    <property type="project" value="InterPro"/>
</dbReference>
<dbReference type="Proteomes" id="UP001161325">
    <property type="component" value="Unassembled WGS sequence"/>
</dbReference>
<name>A0AA37Q181_9BACT</name>
<feature type="transmembrane region" description="Helical" evidence="8">
    <location>
        <begin position="161"/>
        <end position="178"/>
    </location>
</feature>
<keyword evidence="7" id="KW-0479">Metal-binding</keyword>
<dbReference type="InterPro" id="IPR004254">
    <property type="entry name" value="AdipoR/HlyIII-related"/>
</dbReference>
<evidence type="ECO:0000256" key="8">
    <source>
        <dbReference type="SAM" id="Phobius"/>
    </source>
</evidence>
<evidence type="ECO:0000256" key="2">
    <source>
        <dbReference type="ARBA" id="ARBA00008488"/>
    </source>
</evidence>
<feature type="transmembrane region" description="Helical" evidence="8">
    <location>
        <begin position="137"/>
        <end position="155"/>
    </location>
</feature>